<dbReference type="SUPFAM" id="SSF46609">
    <property type="entry name" value="Fe,Mn superoxide dismutase (SOD), N-terminal domain"/>
    <property type="match status" value="1"/>
</dbReference>
<evidence type="ECO:0000256" key="1">
    <source>
        <dbReference type="ARBA" id="ARBA00037226"/>
    </source>
</evidence>
<accession>A0ABR0EG25</accession>
<dbReference type="InterPro" id="IPR036314">
    <property type="entry name" value="SOD_C_sf"/>
</dbReference>
<dbReference type="PANTHER" id="PTHR43595:SF2">
    <property type="entry name" value="SMALL RIBOSOMAL SUBUNIT PROTEIN MS42"/>
    <property type="match status" value="1"/>
</dbReference>
<evidence type="ECO:0000313" key="4">
    <source>
        <dbReference type="Proteomes" id="UP001305779"/>
    </source>
</evidence>
<sequence length="328" mass="36537">MITRRLLRPAGQIASSQWTCSACRARTPLLKTIQRSQIRPISSQSEAVTHGVPLLHHNTAFSEKGVPGLFSANGYRIAWSEYQEHLLSKLRELTSGTPDAHAEVKDLIIRYARDPMNASVFNHASAAFNNHFFFQTLSTNPVQLGDQLQLQDSLINTFGSIETLRATMLDTAAAMFGPGYVWLVWARAVDKGPMRSRTGAWRILTTYLAGTPFPEAGYRQQGVDMNNQNPDSYQGYLAQQQQVPNNTAGFFGSHSSYGRREAAIPPGGTGVAPVLCVSTWEHTYLPNFGVAGKRKYLNDWWDVIDWNAVANFAPQEAIQTHHFNLKQQ</sequence>
<comment type="caution">
    <text evidence="3">The sequence shown here is derived from an EMBL/GenBank/DDBJ whole genome shotgun (WGS) entry which is preliminary data.</text>
</comment>
<dbReference type="SUPFAM" id="SSF54719">
    <property type="entry name" value="Fe,Mn superoxide dismutase (SOD), C-terminal domain"/>
    <property type="match status" value="1"/>
</dbReference>
<dbReference type="PANTHER" id="PTHR43595">
    <property type="entry name" value="37S RIBOSOMAL PROTEIN S26, MITOCHONDRIAL"/>
    <property type="match status" value="1"/>
</dbReference>
<feature type="domain" description="Manganese/iron superoxide dismutase C-terminal" evidence="2">
    <location>
        <begin position="149"/>
        <end position="188"/>
    </location>
</feature>
<gene>
    <name evidence="3" type="ORF">PRZ48_008601</name>
</gene>
<dbReference type="Proteomes" id="UP001305779">
    <property type="component" value="Unassembled WGS sequence"/>
</dbReference>
<dbReference type="InterPro" id="IPR019832">
    <property type="entry name" value="Mn/Fe_SOD_C"/>
</dbReference>
<proteinExistence type="predicted"/>
<name>A0ABR0EG25_ZASCE</name>
<protein>
    <recommendedName>
        <fullName evidence="2">Manganese/iron superoxide dismutase C-terminal domain-containing protein</fullName>
    </recommendedName>
</protein>
<organism evidence="3 4">
    <name type="scientific">Zasmidium cellare</name>
    <name type="common">Wine cellar mold</name>
    <name type="synonym">Racodium cellare</name>
    <dbReference type="NCBI Taxonomy" id="395010"/>
    <lineage>
        <taxon>Eukaryota</taxon>
        <taxon>Fungi</taxon>
        <taxon>Dikarya</taxon>
        <taxon>Ascomycota</taxon>
        <taxon>Pezizomycotina</taxon>
        <taxon>Dothideomycetes</taxon>
        <taxon>Dothideomycetidae</taxon>
        <taxon>Mycosphaerellales</taxon>
        <taxon>Mycosphaerellaceae</taxon>
        <taxon>Zasmidium</taxon>
    </lineage>
</organism>
<dbReference type="InterPro" id="IPR036324">
    <property type="entry name" value="Mn/Fe_SOD_N_sf"/>
</dbReference>
<comment type="function">
    <text evidence="1">Component of the mitochondrial ribosome (mitoribosome), a dedicated translation machinery responsible for the synthesis of mitochondrial genome-encoded proteins, including at least some of the essential transmembrane subunits of the mitochondrial respiratory chain. The mitoribosomes are attached to the mitochondrial inner membrane and translation products are cotranslationally integrated into the membrane.</text>
</comment>
<evidence type="ECO:0000259" key="2">
    <source>
        <dbReference type="Pfam" id="PF02777"/>
    </source>
</evidence>
<dbReference type="Pfam" id="PF02777">
    <property type="entry name" value="Sod_Fe_C"/>
    <property type="match status" value="2"/>
</dbReference>
<evidence type="ECO:0000313" key="3">
    <source>
        <dbReference type="EMBL" id="KAK4500412.1"/>
    </source>
</evidence>
<feature type="domain" description="Manganese/iron superoxide dismutase C-terminal" evidence="2">
    <location>
        <begin position="271"/>
        <end position="311"/>
    </location>
</feature>
<keyword evidence="4" id="KW-1185">Reference proteome</keyword>
<dbReference type="EMBL" id="JAXOVC010000006">
    <property type="protein sequence ID" value="KAK4500412.1"/>
    <property type="molecule type" value="Genomic_DNA"/>
</dbReference>
<reference evidence="3 4" key="1">
    <citation type="journal article" date="2023" name="G3 (Bethesda)">
        <title>A chromosome-level genome assembly of Zasmidium syzygii isolated from banana leaves.</title>
        <authorList>
            <person name="van Westerhoven A.C."/>
            <person name="Mehrabi R."/>
            <person name="Talebi R."/>
            <person name="Steentjes M.B.F."/>
            <person name="Corcolon B."/>
            <person name="Chong P.A."/>
            <person name="Kema G.H.J."/>
            <person name="Seidl M.F."/>
        </authorList>
    </citation>
    <scope>NUCLEOTIDE SEQUENCE [LARGE SCALE GENOMIC DNA]</scope>
    <source>
        <strain evidence="3 4">P124</strain>
    </source>
</reference>
<dbReference type="Gene3D" id="3.55.40.20">
    <property type="entry name" value="Iron/manganese superoxide dismutase, C-terminal domain"/>
    <property type="match status" value="1"/>
</dbReference>